<dbReference type="EMBL" id="GL876976">
    <property type="protein sequence ID" value="KLU91011.1"/>
    <property type="molecule type" value="Genomic_DNA"/>
</dbReference>
<feature type="region of interest" description="Disordered" evidence="1">
    <location>
        <begin position="215"/>
        <end position="234"/>
    </location>
</feature>
<organism evidence="3 4">
    <name type="scientific">Magnaporthiopsis poae (strain ATCC 64411 / 73-15)</name>
    <name type="common">Kentucky bluegrass fungus</name>
    <name type="synonym">Magnaporthe poae</name>
    <dbReference type="NCBI Taxonomy" id="644358"/>
    <lineage>
        <taxon>Eukaryota</taxon>
        <taxon>Fungi</taxon>
        <taxon>Dikarya</taxon>
        <taxon>Ascomycota</taxon>
        <taxon>Pezizomycotina</taxon>
        <taxon>Sordariomycetes</taxon>
        <taxon>Sordariomycetidae</taxon>
        <taxon>Magnaporthales</taxon>
        <taxon>Magnaporthaceae</taxon>
        <taxon>Magnaporthiopsis</taxon>
    </lineage>
</organism>
<gene>
    <name evidence="2" type="ORF">MAPG_09536</name>
</gene>
<feature type="compositionally biased region" description="Basic residues" evidence="1">
    <location>
        <begin position="157"/>
        <end position="168"/>
    </location>
</feature>
<reference evidence="2" key="2">
    <citation type="submission" date="2010-05" db="EMBL/GenBank/DDBJ databases">
        <title>The Genome Sequence of Magnaporthe poae strain ATCC 64411.</title>
        <authorList>
            <consortium name="The Broad Institute Genome Sequencing Platform"/>
            <consortium name="Broad Institute Genome Sequencing Center for Infectious Disease"/>
            <person name="Ma L.-J."/>
            <person name="Dead R."/>
            <person name="Young S."/>
            <person name="Zeng Q."/>
            <person name="Koehrsen M."/>
            <person name="Alvarado L."/>
            <person name="Berlin A."/>
            <person name="Chapman S.B."/>
            <person name="Chen Z."/>
            <person name="Freedman E."/>
            <person name="Gellesch M."/>
            <person name="Goldberg J."/>
            <person name="Griggs A."/>
            <person name="Gujja S."/>
            <person name="Heilman E.R."/>
            <person name="Heiman D."/>
            <person name="Hepburn T."/>
            <person name="Howarth C."/>
            <person name="Jen D."/>
            <person name="Larson L."/>
            <person name="Mehta T."/>
            <person name="Neiman D."/>
            <person name="Pearson M."/>
            <person name="Roberts A."/>
            <person name="Saif S."/>
            <person name="Shea T."/>
            <person name="Shenoy N."/>
            <person name="Sisk P."/>
            <person name="Stolte C."/>
            <person name="Sykes S."/>
            <person name="Walk T."/>
            <person name="White J."/>
            <person name="Yandava C."/>
            <person name="Haas B."/>
            <person name="Nusbaum C."/>
            <person name="Birren B."/>
        </authorList>
    </citation>
    <scope>NUCLEOTIDE SEQUENCE</scope>
    <source>
        <strain evidence="2">ATCC 64411</strain>
    </source>
</reference>
<feature type="compositionally biased region" description="Pro residues" evidence="1">
    <location>
        <begin position="174"/>
        <end position="190"/>
    </location>
</feature>
<evidence type="ECO:0000313" key="2">
    <source>
        <dbReference type="EMBL" id="KLU91011.1"/>
    </source>
</evidence>
<reference evidence="4" key="1">
    <citation type="submission" date="2010-05" db="EMBL/GenBank/DDBJ databases">
        <title>The genome sequence of Magnaporthe poae strain ATCC 64411.</title>
        <authorList>
            <person name="Ma L.-J."/>
            <person name="Dead R."/>
            <person name="Young S."/>
            <person name="Zeng Q."/>
            <person name="Koehrsen M."/>
            <person name="Alvarado L."/>
            <person name="Berlin A."/>
            <person name="Chapman S.B."/>
            <person name="Chen Z."/>
            <person name="Freedman E."/>
            <person name="Gellesch M."/>
            <person name="Goldberg J."/>
            <person name="Griggs A."/>
            <person name="Gujja S."/>
            <person name="Heilman E.R."/>
            <person name="Heiman D."/>
            <person name="Hepburn T."/>
            <person name="Howarth C."/>
            <person name="Jen D."/>
            <person name="Larson L."/>
            <person name="Mehta T."/>
            <person name="Neiman D."/>
            <person name="Pearson M."/>
            <person name="Roberts A."/>
            <person name="Saif S."/>
            <person name="Shea T."/>
            <person name="Shenoy N."/>
            <person name="Sisk P."/>
            <person name="Stolte C."/>
            <person name="Sykes S."/>
            <person name="Walk T."/>
            <person name="White J."/>
            <person name="Yandava C."/>
            <person name="Haas B."/>
            <person name="Nusbaum C."/>
            <person name="Birren B."/>
        </authorList>
    </citation>
    <scope>NUCLEOTIDE SEQUENCE [LARGE SCALE GENOMIC DNA]</scope>
    <source>
        <strain evidence="4">ATCC 64411 / 73-15</strain>
    </source>
</reference>
<dbReference type="EnsemblFungi" id="MAPG_09536T0">
    <property type="protein sequence ID" value="MAPG_09536T0"/>
    <property type="gene ID" value="MAPG_09536"/>
</dbReference>
<dbReference type="AlphaFoldDB" id="A0A0C4EA77"/>
<dbReference type="EMBL" id="ADBL01002437">
    <property type="status" value="NOT_ANNOTATED_CDS"/>
    <property type="molecule type" value="Genomic_DNA"/>
</dbReference>
<dbReference type="Proteomes" id="UP000011715">
    <property type="component" value="Unassembled WGS sequence"/>
</dbReference>
<keyword evidence="4" id="KW-1185">Reference proteome</keyword>
<sequence>RFCWGVRGSDEGSSACLASHGTASKHFCAPNSARGAAVWGPTDLAVCLHGRVGVLSPSNKGRPQSNLAVGEERWGGTRCVVHRQSAEWWVAGSRFPFSGQVPRLVEGACLTKFTDHLPPSIFLSAPIRLVRVDMVLPICTNLPPTWYPLCLSPRRRRRSPRAISRRRPSASQFQPPPMPQRPTPARPPPTREAQGNTMIAMLPARPPLREIKPPPRACTRAHPAASTRTPDRFPASPALPSWPGGLGIHARGLADRCKRVLLFLDSPPAVATYLPILPLDRRPAVASVCVCGCE</sequence>
<reference evidence="3" key="5">
    <citation type="submission" date="2015-06" db="UniProtKB">
        <authorList>
            <consortium name="EnsemblFungi"/>
        </authorList>
    </citation>
    <scope>IDENTIFICATION</scope>
    <source>
        <strain evidence="3">ATCC 64411</strain>
    </source>
</reference>
<evidence type="ECO:0000313" key="4">
    <source>
        <dbReference type="Proteomes" id="UP000011715"/>
    </source>
</evidence>
<feature type="region of interest" description="Disordered" evidence="1">
    <location>
        <begin position="157"/>
        <end position="193"/>
    </location>
</feature>
<dbReference type="VEuPathDB" id="FungiDB:MAPG_09536"/>
<evidence type="ECO:0000256" key="1">
    <source>
        <dbReference type="SAM" id="MobiDB-lite"/>
    </source>
</evidence>
<protein>
    <submittedName>
        <fullName evidence="2 3">Uncharacterized protein</fullName>
    </submittedName>
</protein>
<evidence type="ECO:0000313" key="3">
    <source>
        <dbReference type="EnsemblFungi" id="MAPG_09536T0"/>
    </source>
</evidence>
<proteinExistence type="predicted"/>
<reference evidence="2" key="3">
    <citation type="submission" date="2011-03" db="EMBL/GenBank/DDBJ databases">
        <title>Annotation of Magnaporthe poae ATCC 64411.</title>
        <authorList>
            <person name="Ma L.-J."/>
            <person name="Dead R."/>
            <person name="Young S.K."/>
            <person name="Zeng Q."/>
            <person name="Gargeya S."/>
            <person name="Fitzgerald M."/>
            <person name="Haas B."/>
            <person name="Abouelleil A."/>
            <person name="Alvarado L."/>
            <person name="Arachchi H.M."/>
            <person name="Berlin A."/>
            <person name="Brown A."/>
            <person name="Chapman S.B."/>
            <person name="Chen Z."/>
            <person name="Dunbar C."/>
            <person name="Freedman E."/>
            <person name="Gearin G."/>
            <person name="Gellesch M."/>
            <person name="Goldberg J."/>
            <person name="Griggs A."/>
            <person name="Gujja S."/>
            <person name="Heiman D."/>
            <person name="Howarth C."/>
            <person name="Larson L."/>
            <person name="Lui A."/>
            <person name="MacDonald P.J.P."/>
            <person name="Mehta T."/>
            <person name="Montmayeur A."/>
            <person name="Murphy C."/>
            <person name="Neiman D."/>
            <person name="Pearson M."/>
            <person name="Priest M."/>
            <person name="Roberts A."/>
            <person name="Saif S."/>
            <person name="Shea T."/>
            <person name="Shenoy N."/>
            <person name="Sisk P."/>
            <person name="Stolte C."/>
            <person name="Sykes S."/>
            <person name="Yandava C."/>
            <person name="Wortman J."/>
            <person name="Nusbaum C."/>
            <person name="Birren B."/>
        </authorList>
    </citation>
    <scope>NUCLEOTIDE SEQUENCE</scope>
    <source>
        <strain evidence="2">ATCC 64411</strain>
    </source>
</reference>
<accession>A0A0C4EA77</accession>
<name>A0A0C4EA77_MAGP6</name>
<reference evidence="3" key="4">
    <citation type="journal article" date="2015" name="G3 (Bethesda)">
        <title>Genome sequences of three phytopathogenic species of the Magnaporthaceae family of fungi.</title>
        <authorList>
            <person name="Okagaki L.H."/>
            <person name="Nunes C.C."/>
            <person name="Sailsbery J."/>
            <person name="Clay B."/>
            <person name="Brown D."/>
            <person name="John T."/>
            <person name="Oh Y."/>
            <person name="Young N."/>
            <person name="Fitzgerald M."/>
            <person name="Haas B.J."/>
            <person name="Zeng Q."/>
            <person name="Young S."/>
            <person name="Adiconis X."/>
            <person name="Fan L."/>
            <person name="Levin J.Z."/>
            <person name="Mitchell T.K."/>
            <person name="Okubara P.A."/>
            <person name="Farman M.L."/>
            <person name="Kohn L.M."/>
            <person name="Birren B."/>
            <person name="Ma L.-J."/>
            <person name="Dean R.A."/>
        </authorList>
    </citation>
    <scope>NUCLEOTIDE SEQUENCE</scope>
    <source>
        <strain evidence="3">ATCC 64411 / 73-15</strain>
    </source>
</reference>